<name>A0A0C9YU34_9AGAM</name>
<reference evidence="1 2" key="1">
    <citation type="submission" date="2014-04" db="EMBL/GenBank/DDBJ databases">
        <authorList>
            <consortium name="DOE Joint Genome Institute"/>
            <person name="Kuo A."/>
            <person name="Kohler A."/>
            <person name="Costa M.D."/>
            <person name="Nagy L.G."/>
            <person name="Floudas D."/>
            <person name="Copeland A."/>
            <person name="Barry K.W."/>
            <person name="Cichocki N."/>
            <person name="Veneault-Fourrey C."/>
            <person name="LaButti K."/>
            <person name="Lindquist E.A."/>
            <person name="Lipzen A."/>
            <person name="Lundell T."/>
            <person name="Morin E."/>
            <person name="Murat C."/>
            <person name="Sun H."/>
            <person name="Tunlid A."/>
            <person name="Henrissat B."/>
            <person name="Grigoriev I.V."/>
            <person name="Hibbett D.S."/>
            <person name="Martin F."/>
            <person name="Nordberg H.P."/>
            <person name="Cantor M.N."/>
            <person name="Hua S.X."/>
        </authorList>
    </citation>
    <scope>NUCLEOTIDE SEQUENCE [LARGE SCALE GENOMIC DNA]</scope>
    <source>
        <strain evidence="1 2">441</strain>
    </source>
</reference>
<reference evidence="2" key="2">
    <citation type="submission" date="2015-01" db="EMBL/GenBank/DDBJ databases">
        <title>Evolutionary Origins and Diversification of the Mycorrhizal Mutualists.</title>
        <authorList>
            <consortium name="DOE Joint Genome Institute"/>
            <consortium name="Mycorrhizal Genomics Consortium"/>
            <person name="Kohler A."/>
            <person name="Kuo A."/>
            <person name="Nagy L.G."/>
            <person name="Floudas D."/>
            <person name="Copeland A."/>
            <person name="Barry K.W."/>
            <person name="Cichocki N."/>
            <person name="Veneault-Fourrey C."/>
            <person name="LaButti K."/>
            <person name="Lindquist E.A."/>
            <person name="Lipzen A."/>
            <person name="Lundell T."/>
            <person name="Morin E."/>
            <person name="Murat C."/>
            <person name="Riley R."/>
            <person name="Ohm R."/>
            <person name="Sun H."/>
            <person name="Tunlid A."/>
            <person name="Henrissat B."/>
            <person name="Grigoriev I.V."/>
            <person name="Hibbett D.S."/>
            <person name="Martin F."/>
        </authorList>
    </citation>
    <scope>NUCLEOTIDE SEQUENCE [LARGE SCALE GENOMIC DNA]</scope>
    <source>
        <strain evidence="2">441</strain>
    </source>
</reference>
<gene>
    <name evidence="1" type="ORF">PISMIDRAFT_690412</name>
</gene>
<dbReference type="AlphaFoldDB" id="A0A0C9YU34"/>
<proteinExistence type="predicted"/>
<sequence>METCHKACISNIKEAKKSAPLPEQGYQSVFECESIFSYLCSAASNIGLPGPGYAMTGSTFDEETEDRD</sequence>
<organism evidence="1 2">
    <name type="scientific">Pisolithus microcarpus 441</name>
    <dbReference type="NCBI Taxonomy" id="765257"/>
    <lineage>
        <taxon>Eukaryota</taxon>
        <taxon>Fungi</taxon>
        <taxon>Dikarya</taxon>
        <taxon>Basidiomycota</taxon>
        <taxon>Agaricomycotina</taxon>
        <taxon>Agaricomycetes</taxon>
        <taxon>Agaricomycetidae</taxon>
        <taxon>Boletales</taxon>
        <taxon>Sclerodermatineae</taxon>
        <taxon>Pisolithaceae</taxon>
        <taxon>Pisolithus</taxon>
    </lineage>
</organism>
<protein>
    <submittedName>
        <fullName evidence="1">Uncharacterized protein</fullName>
    </submittedName>
</protein>
<keyword evidence="2" id="KW-1185">Reference proteome</keyword>
<accession>A0A0C9YU34</accession>
<dbReference type="Proteomes" id="UP000054018">
    <property type="component" value="Unassembled WGS sequence"/>
</dbReference>
<dbReference type="EMBL" id="KN834229">
    <property type="protein sequence ID" value="KIK11378.1"/>
    <property type="molecule type" value="Genomic_DNA"/>
</dbReference>
<dbReference type="HOGENOM" id="CLU_2794893_0_0_1"/>
<evidence type="ECO:0000313" key="1">
    <source>
        <dbReference type="EMBL" id="KIK11378.1"/>
    </source>
</evidence>
<evidence type="ECO:0000313" key="2">
    <source>
        <dbReference type="Proteomes" id="UP000054018"/>
    </source>
</evidence>